<gene>
    <name evidence="2" type="ORF">BEI59_17325</name>
</gene>
<dbReference type="CDD" id="cd00093">
    <property type="entry name" value="HTH_XRE"/>
    <property type="match status" value="1"/>
</dbReference>
<dbReference type="InterPro" id="IPR001387">
    <property type="entry name" value="Cro/C1-type_HTH"/>
</dbReference>
<proteinExistence type="predicted"/>
<accession>A0A1E3UG63</accession>
<dbReference type="PROSITE" id="PS50943">
    <property type="entry name" value="HTH_CROC1"/>
    <property type="match status" value="1"/>
</dbReference>
<dbReference type="SUPFAM" id="SSF47413">
    <property type="entry name" value="lambda repressor-like DNA-binding domains"/>
    <property type="match status" value="1"/>
</dbReference>
<dbReference type="GO" id="GO:0003677">
    <property type="term" value="F:DNA binding"/>
    <property type="evidence" value="ECO:0007669"/>
    <property type="project" value="InterPro"/>
</dbReference>
<evidence type="ECO:0000259" key="1">
    <source>
        <dbReference type="PROSITE" id="PS50943"/>
    </source>
</evidence>
<dbReference type="AlphaFoldDB" id="A0A1E3UG63"/>
<evidence type="ECO:0000313" key="2">
    <source>
        <dbReference type="EMBL" id="ODR49697.1"/>
    </source>
</evidence>
<dbReference type="EMBL" id="MEHA01000012">
    <property type="protein sequence ID" value="ODR49697.1"/>
    <property type="molecule type" value="Genomic_DNA"/>
</dbReference>
<evidence type="ECO:0000313" key="3">
    <source>
        <dbReference type="Proteomes" id="UP000094271"/>
    </source>
</evidence>
<feature type="domain" description="HTH cro/C1-type" evidence="1">
    <location>
        <begin position="8"/>
        <end position="62"/>
    </location>
</feature>
<dbReference type="SMART" id="SM00530">
    <property type="entry name" value="HTH_XRE"/>
    <property type="match status" value="1"/>
</dbReference>
<dbReference type="Gene3D" id="1.10.260.40">
    <property type="entry name" value="lambda repressor-like DNA-binding domains"/>
    <property type="match status" value="1"/>
</dbReference>
<sequence length="184" mass="21538">MENICIRIKELRKELMMSQIEFAQNLGVTNAHISKIEKGGTVPSEALIKLISKEYNVNEEWLKTGNKPIFISEVEEKIDELMIDSTSTFSKLLHSDSYTVRNMVAELNFLFTHIIDISGLDDKQQIEYLCIVKTMFSMINQYNSIIKEHLHSKQLLMDVVKKEQFEKYKNDMIQCICEYEKFIN</sequence>
<dbReference type="InterPro" id="IPR010982">
    <property type="entry name" value="Lambda_DNA-bd_dom_sf"/>
</dbReference>
<dbReference type="RefSeq" id="WP_069431823.1">
    <property type="nucleotide sequence ID" value="NZ_MEHA01000012.1"/>
</dbReference>
<protein>
    <recommendedName>
        <fullName evidence="1">HTH cro/C1-type domain-containing protein</fullName>
    </recommendedName>
</protein>
<dbReference type="Pfam" id="PF01381">
    <property type="entry name" value="HTH_3"/>
    <property type="match status" value="1"/>
</dbReference>
<dbReference type="OrthoDB" id="2735991at2"/>
<name>A0A1E3UG63_9FIRM</name>
<dbReference type="Proteomes" id="UP000094271">
    <property type="component" value="Unassembled WGS sequence"/>
</dbReference>
<comment type="caution">
    <text evidence="2">The sequence shown here is derived from an EMBL/GenBank/DDBJ whole genome shotgun (WGS) entry which is preliminary data.</text>
</comment>
<reference evidence="2 3" key="1">
    <citation type="submission" date="2016-08" db="EMBL/GenBank/DDBJ databases">
        <authorList>
            <person name="Seilhamer J.J."/>
        </authorList>
    </citation>
    <scope>NUCLEOTIDE SEQUENCE [LARGE SCALE GENOMIC DNA]</scope>
    <source>
        <strain evidence="2 3">NML150140-1</strain>
    </source>
</reference>
<organism evidence="2 3">
    <name type="scientific">Eisenbergiella tayi</name>
    <dbReference type="NCBI Taxonomy" id="1432052"/>
    <lineage>
        <taxon>Bacteria</taxon>
        <taxon>Bacillati</taxon>
        <taxon>Bacillota</taxon>
        <taxon>Clostridia</taxon>
        <taxon>Lachnospirales</taxon>
        <taxon>Lachnospiraceae</taxon>
        <taxon>Eisenbergiella</taxon>
    </lineage>
</organism>